<comment type="caution">
    <text evidence="1">The sequence shown here is derived from an EMBL/GenBank/DDBJ whole genome shotgun (WGS) entry which is preliminary data.</text>
</comment>
<proteinExistence type="predicted"/>
<organism evidence="1 2">
    <name type="scientific">Enterococcus dongliensis</name>
    <dbReference type="NCBI Taxonomy" id="2559925"/>
    <lineage>
        <taxon>Bacteria</taxon>
        <taxon>Bacillati</taxon>
        <taxon>Bacillota</taxon>
        <taxon>Bacilli</taxon>
        <taxon>Lactobacillales</taxon>
        <taxon>Enterococcaceae</taxon>
        <taxon>Enterococcus</taxon>
    </lineage>
</organism>
<accession>A0AAW8TPH7</accession>
<dbReference type="EMBL" id="JARPYT010000012">
    <property type="protein sequence ID" value="MDT2637636.1"/>
    <property type="molecule type" value="Genomic_DNA"/>
</dbReference>
<dbReference type="RefSeq" id="WP_232089384.1">
    <property type="nucleotide sequence ID" value="NZ_JARPYS010000011.1"/>
</dbReference>
<reference evidence="1" key="1">
    <citation type="submission" date="2023-03" db="EMBL/GenBank/DDBJ databases">
        <authorList>
            <person name="Shen W."/>
            <person name="Cai J."/>
        </authorList>
    </citation>
    <scope>NUCLEOTIDE SEQUENCE</scope>
    <source>
        <strain evidence="1">P55-2</strain>
    </source>
</reference>
<name>A0AAW8TPH7_9ENTE</name>
<evidence type="ECO:0000313" key="1">
    <source>
        <dbReference type="EMBL" id="MDT2637636.1"/>
    </source>
</evidence>
<sequence length="97" mass="11776">MTIREYELRMLAFNLSQVDEEMKRHQQAFLNDAVRAKNKKGEPIYKQFSDFYDYEERINNVLEGSIFEQEILNEERKRELTQVAKRLREFREGRGTI</sequence>
<protein>
    <recommendedName>
        <fullName evidence="3">Phage protein</fullName>
    </recommendedName>
</protein>
<dbReference type="AlphaFoldDB" id="A0AAW8TPH7"/>
<evidence type="ECO:0008006" key="3">
    <source>
        <dbReference type="Google" id="ProtNLM"/>
    </source>
</evidence>
<dbReference type="Proteomes" id="UP001245561">
    <property type="component" value="Unassembled WGS sequence"/>
</dbReference>
<gene>
    <name evidence="1" type="ORF">P7D36_09045</name>
</gene>
<evidence type="ECO:0000313" key="2">
    <source>
        <dbReference type="Proteomes" id="UP001245561"/>
    </source>
</evidence>